<protein>
    <submittedName>
        <fullName evidence="3">Uncharacterized protein</fullName>
    </submittedName>
</protein>
<sequence>MKNTFLFCMLIAFMLLGESVKRTSIANTSISKQLKSILNPQISSIYAKAKNVKERTIRELVRPFESGRQPVREYALPVPDQHPQIRPRNLQHQGFQSVAVSNIFQPRSQQYHQAFALPQGPVLPYVPNDPRGLRHINHRPQDVIGSQFVMQRHPHLPRTDRIIERPPHAINMGRQRPVIPHHMIPAISAPRPYPGSPDILPSSDTGHILRTPGRKSHPPKNRVIEVYHHIPVPSLNTRVQPKIPTVVYLSQNPIHSLKSAEHSHEVLKQTTIPQLMLSDQRIIPQRFSSKPSKNPAVIEFSGNDHFQPEITHETVKSMDLSHRYPISVHSASVSEVDSPFETEFVENIALRGDSRFPQNVKKVQHKKQINSSRPKPDISSEQNPRKNKNSNPLESKKSESVLPKDLIISGKLRIVPTVVGQNLNRSVNIKKYWDFREMNAHEIHRSPVMASSSPKSVSTDQRPVFSYSSNNYQGQESVASLSIKDHSKDKSKAHNSVNENQPDTKFDNLDSIDDASNLMLQPFSSKPQDIYNNHQTRVKNLTNLQAHSLSADAKVTTENPMEIKEYNSRTKIQVSKSEQATNSHKPTTATVRNLNPTRKSTQSPKYIITNIPKWNSDEIRIPVIQHKGKYGQKRTTTERPSNNQYILQANPQSKWAQNLKYAAVEAFRSNIQSTPSTTTSTSYTPNSYKNKSLSSLYLKPKEIATRVPDSSLISPSNSDHKREQINSFGITEQELQTSVIQSHDRIESSKTEVPKQYFRGPQHIITPEEISTTISNRFQNQFTTERSLYIPATKPSQRQITPTIVPARSVTQRTQQSMKQNPVSSSTNVNTLHLTNRVFGRRNFTMRQHTTPSTSEKPPFTSHKFLFQPVTRNTAKDEATSTTESANRKLVFNFRTGAMDSVPQPASSAVPKVTYYLT</sequence>
<feature type="signal peptide" evidence="2">
    <location>
        <begin position="1"/>
        <end position="19"/>
    </location>
</feature>
<feature type="region of interest" description="Disordered" evidence="1">
    <location>
        <begin position="573"/>
        <end position="600"/>
    </location>
</feature>
<feature type="region of interest" description="Disordered" evidence="1">
    <location>
        <begin position="356"/>
        <end position="399"/>
    </location>
</feature>
<evidence type="ECO:0000313" key="3">
    <source>
        <dbReference type="EMBL" id="KFM77375.1"/>
    </source>
</evidence>
<organism evidence="3 4">
    <name type="scientific">Stegodyphus mimosarum</name>
    <name type="common">African social velvet spider</name>
    <dbReference type="NCBI Taxonomy" id="407821"/>
    <lineage>
        <taxon>Eukaryota</taxon>
        <taxon>Metazoa</taxon>
        <taxon>Ecdysozoa</taxon>
        <taxon>Arthropoda</taxon>
        <taxon>Chelicerata</taxon>
        <taxon>Arachnida</taxon>
        <taxon>Araneae</taxon>
        <taxon>Araneomorphae</taxon>
        <taxon>Entelegynae</taxon>
        <taxon>Eresoidea</taxon>
        <taxon>Eresidae</taxon>
        <taxon>Stegodyphus</taxon>
    </lineage>
</organism>
<dbReference type="AlphaFoldDB" id="A0A087UJ36"/>
<evidence type="ECO:0000313" key="4">
    <source>
        <dbReference type="Proteomes" id="UP000054359"/>
    </source>
</evidence>
<gene>
    <name evidence="3" type="ORF">X975_02626</name>
</gene>
<keyword evidence="4" id="KW-1185">Reference proteome</keyword>
<name>A0A087UJ36_STEMI</name>
<feature type="compositionally biased region" description="Basic and acidic residues" evidence="1">
    <location>
        <begin position="483"/>
        <end position="492"/>
    </location>
</feature>
<feature type="region of interest" description="Disordered" evidence="1">
    <location>
        <begin position="446"/>
        <end position="506"/>
    </location>
</feature>
<evidence type="ECO:0000256" key="1">
    <source>
        <dbReference type="SAM" id="MobiDB-lite"/>
    </source>
</evidence>
<proteinExistence type="predicted"/>
<feature type="compositionally biased region" description="Polar residues" evidence="1">
    <location>
        <begin position="449"/>
        <end position="480"/>
    </location>
</feature>
<feature type="non-terminal residue" evidence="3">
    <location>
        <position position="918"/>
    </location>
</feature>
<accession>A0A087UJ36</accession>
<reference evidence="3 4" key="1">
    <citation type="submission" date="2013-11" db="EMBL/GenBank/DDBJ databases">
        <title>Genome sequencing of Stegodyphus mimosarum.</title>
        <authorList>
            <person name="Bechsgaard J."/>
        </authorList>
    </citation>
    <scope>NUCLEOTIDE SEQUENCE [LARGE SCALE GENOMIC DNA]</scope>
</reference>
<evidence type="ECO:0000256" key="2">
    <source>
        <dbReference type="SAM" id="SignalP"/>
    </source>
</evidence>
<dbReference type="Proteomes" id="UP000054359">
    <property type="component" value="Unassembled WGS sequence"/>
</dbReference>
<keyword evidence="2" id="KW-0732">Signal</keyword>
<dbReference type="EMBL" id="KK120026">
    <property type="protein sequence ID" value="KFM77375.1"/>
    <property type="molecule type" value="Genomic_DNA"/>
</dbReference>
<feature type="chain" id="PRO_5001830553" evidence="2">
    <location>
        <begin position="20"/>
        <end position="918"/>
    </location>
</feature>
<dbReference type="OrthoDB" id="6422992at2759"/>